<dbReference type="RefSeq" id="YP_002922654.1">
    <property type="nucleotide sequence ID" value="NC_012742.1"/>
</dbReference>
<dbReference type="SUPFAM" id="SSF54060">
    <property type="entry name" value="His-Me finger endonucleases"/>
    <property type="match status" value="1"/>
</dbReference>
<accession>C4ML40</accession>
<reference evidence="2 3" key="1">
    <citation type="journal article" date="2009" name="Appl. Environ. Microbiol.">
        <title>Genomic characterization of the intron-containing T7-like phage phiL7 of Xanthomonas campestris.</title>
        <authorList>
            <person name="Lee C.N."/>
            <person name="Lin J.W."/>
            <person name="Weng S.F."/>
            <person name="Tseng Y.H."/>
        </authorList>
    </citation>
    <scope>NUCLEOTIDE SEQUENCE</scope>
</reference>
<proteinExistence type="predicted"/>
<keyword evidence="3" id="KW-1185">Reference proteome</keyword>
<protein>
    <submittedName>
        <fullName evidence="2">p40</fullName>
    </submittedName>
</protein>
<dbReference type="InterPro" id="IPR044925">
    <property type="entry name" value="His-Me_finger_sf"/>
</dbReference>
<sequence length="131" mass="14290">MTRLTQASLKTWRAGQQTKQAGRCALCGLPLGSSPPHDPVGDHDHRTGAMRGVLHRGCNSLLGCVENNAPRYGVRDIGVFANGVAQYLRAHIVNTTGLLHPSFRTPDEKRLRRNAKARKKRAANKGLTDAE</sequence>
<name>C4ML40_9CAUD</name>
<dbReference type="InterPro" id="IPR004211">
    <property type="entry name" value="Endonuclease_7"/>
</dbReference>
<dbReference type="EMBL" id="EU717894">
    <property type="protein sequence ID" value="ACE75780.1"/>
    <property type="molecule type" value="Genomic_DNA"/>
</dbReference>
<dbReference type="KEGG" id="vg:7943864"/>
<dbReference type="Pfam" id="PF02945">
    <property type="entry name" value="Endonuclease_7"/>
    <property type="match status" value="1"/>
</dbReference>
<dbReference type="OrthoDB" id="27676at10239"/>
<feature type="region of interest" description="Disordered" evidence="1">
    <location>
        <begin position="102"/>
        <end position="131"/>
    </location>
</feature>
<dbReference type="GeneID" id="7943864"/>
<dbReference type="Gene3D" id="3.40.1800.10">
    <property type="entry name" value="His-Me finger endonucleases"/>
    <property type="match status" value="1"/>
</dbReference>
<evidence type="ECO:0000313" key="3">
    <source>
        <dbReference type="Proteomes" id="UP000001480"/>
    </source>
</evidence>
<organism evidence="2 3">
    <name type="scientific">Xanthomonas phage phiL7</name>
    <dbReference type="NCBI Taxonomy" id="538979"/>
    <lineage>
        <taxon>Viruses</taxon>
        <taxon>Duplodnaviria</taxon>
        <taxon>Heunggongvirae</taxon>
        <taxon>Uroviricota</taxon>
        <taxon>Caudoviricetes</taxon>
        <taxon>Eisenstarkvirus</taxon>
        <taxon>Eisenstarkvirus L7</taxon>
    </lineage>
</organism>
<evidence type="ECO:0000256" key="1">
    <source>
        <dbReference type="SAM" id="MobiDB-lite"/>
    </source>
</evidence>
<dbReference type="Proteomes" id="UP000001480">
    <property type="component" value="Segment"/>
</dbReference>
<evidence type="ECO:0000313" key="2">
    <source>
        <dbReference type="EMBL" id="ACE75780.1"/>
    </source>
</evidence>
<feature type="compositionally biased region" description="Basic residues" evidence="1">
    <location>
        <begin position="111"/>
        <end position="123"/>
    </location>
</feature>
<dbReference type="InterPro" id="IPR038563">
    <property type="entry name" value="Endonuclease_7_sf"/>
</dbReference>